<accession>A0A538SCS7</accession>
<feature type="region of interest" description="Disordered" evidence="1">
    <location>
        <begin position="36"/>
        <end position="64"/>
    </location>
</feature>
<evidence type="ECO:0000256" key="1">
    <source>
        <dbReference type="SAM" id="MobiDB-lite"/>
    </source>
</evidence>
<sequence>MTTQVGLWIDHRKAVIVTLSDEGDATTLVESNVERHVRYSGRSQSGASHESRPGQGEDTRERHFEGQLSKYYDEVIARIRDAEAILILGPGEAKGELKTRLERDGLGARIVGVETVDKMTDRQIAAKVRERFGG</sequence>
<protein>
    <recommendedName>
        <fullName evidence="4">Host attachment protein</fullName>
    </recommendedName>
</protein>
<dbReference type="AlphaFoldDB" id="A0A538SCS7"/>
<comment type="caution">
    <text evidence="2">The sequence shown here is derived from an EMBL/GenBank/DDBJ whole genome shotgun (WGS) entry which is preliminary data.</text>
</comment>
<dbReference type="Proteomes" id="UP000320184">
    <property type="component" value="Unassembled WGS sequence"/>
</dbReference>
<organism evidence="2 3">
    <name type="scientific">Eiseniibacteriota bacterium</name>
    <dbReference type="NCBI Taxonomy" id="2212470"/>
    <lineage>
        <taxon>Bacteria</taxon>
        <taxon>Candidatus Eiseniibacteriota</taxon>
    </lineage>
</organism>
<gene>
    <name evidence="2" type="ORF">E6K73_10475</name>
</gene>
<dbReference type="EMBL" id="VBOT01000127">
    <property type="protein sequence ID" value="TMQ49163.1"/>
    <property type="molecule type" value="Genomic_DNA"/>
</dbReference>
<evidence type="ECO:0000313" key="3">
    <source>
        <dbReference type="Proteomes" id="UP000320184"/>
    </source>
</evidence>
<proteinExistence type="predicted"/>
<reference evidence="2 3" key="1">
    <citation type="journal article" date="2019" name="Nat. Microbiol.">
        <title>Mediterranean grassland soil C-N compound turnover is dependent on rainfall and depth, and is mediated by genomically divergent microorganisms.</title>
        <authorList>
            <person name="Diamond S."/>
            <person name="Andeer P.F."/>
            <person name="Li Z."/>
            <person name="Crits-Christoph A."/>
            <person name="Burstein D."/>
            <person name="Anantharaman K."/>
            <person name="Lane K.R."/>
            <person name="Thomas B.C."/>
            <person name="Pan C."/>
            <person name="Northen T.R."/>
            <person name="Banfield J.F."/>
        </authorList>
    </citation>
    <scope>NUCLEOTIDE SEQUENCE [LARGE SCALE GENOMIC DNA]</scope>
    <source>
        <strain evidence="2">WS_3</strain>
    </source>
</reference>
<evidence type="ECO:0000313" key="2">
    <source>
        <dbReference type="EMBL" id="TMQ49163.1"/>
    </source>
</evidence>
<name>A0A538SCS7_UNCEI</name>
<feature type="compositionally biased region" description="Basic and acidic residues" evidence="1">
    <location>
        <begin position="49"/>
        <end position="64"/>
    </location>
</feature>
<dbReference type="SUPFAM" id="SSF53137">
    <property type="entry name" value="Translational machinery components"/>
    <property type="match status" value="1"/>
</dbReference>
<evidence type="ECO:0008006" key="4">
    <source>
        <dbReference type="Google" id="ProtNLM"/>
    </source>
</evidence>